<protein>
    <submittedName>
        <fullName evidence="1">Uncharacterized protein</fullName>
    </submittedName>
</protein>
<dbReference type="Proteomes" id="UP000297472">
    <property type="component" value="Unassembled WGS sequence"/>
</dbReference>
<proteinExistence type="predicted"/>
<organism evidence="1 2">
    <name type="scientific">Cryobacterium cryoconiti</name>
    <dbReference type="NCBI Taxonomy" id="1259239"/>
    <lineage>
        <taxon>Bacteria</taxon>
        <taxon>Bacillati</taxon>
        <taxon>Actinomycetota</taxon>
        <taxon>Actinomycetes</taxon>
        <taxon>Micrococcales</taxon>
        <taxon>Microbacteriaceae</taxon>
        <taxon>Cryobacterium</taxon>
    </lineage>
</organism>
<evidence type="ECO:0000313" key="1">
    <source>
        <dbReference type="EMBL" id="TFD27522.1"/>
    </source>
</evidence>
<keyword evidence="2" id="KW-1185">Reference proteome</keyword>
<accession>A0A4Y8JRI8</accession>
<comment type="caution">
    <text evidence="1">The sequence shown here is derived from an EMBL/GenBank/DDBJ whole genome shotgun (WGS) entry which is preliminary data.</text>
</comment>
<gene>
    <name evidence="1" type="ORF">E3T49_13350</name>
</gene>
<dbReference type="OrthoDB" id="5113775at2"/>
<dbReference type="EMBL" id="SOHA01000039">
    <property type="protein sequence ID" value="TFD27522.1"/>
    <property type="molecule type" value="Genomic_DNA"/>
</dbReference>
<name>A0A4Y8JRI8_9MICO</name>
<dbReference type="Pfam" id="PF25595">
    <property type="entry name" value="Phage_TTP_16"/>
    <property type="match status" value="1"/>
</dbReference>
<evidence type="ECO:0000313" key="2">
    <source>
        <dbReference type="Proteomes" id="UP000297472"/>
    </source>
</evidence>
<dbReference type="RefSeq" id="WP_134425392.1">
    <property type="nucleotide sequence ID" value="NZ_SOHA01000039.1"/>
</dbReference>
<sequence length="175" mass="18040">MADSADTVPPAIDQKGNTVIWWVPTIADLAAPKASTEIGAATAFRITHSFTPAGWPLAGSQATMLDERLGLMTPLESLDQLVQTFGSGVVYVDSSAIGSAAVVLKPISPLTTKAGNFVERRNIANTVLAAAAQPVRTIPVLLGGQIRGAVDGTGKFTYTQQAAITGPIVEGVLAV</sequence>
<dbReference type="InterPro" id="IPR058009">
    <property type="entry name" value="TTP_Phage_16"/>
</dbReference>
<reference evidence="1 2" key="1">
    <citation type="submission" date="2019-03" db="EMBL/GenBank/DDBJ databases">
        <title>Genomics of glacier-inhabiting Cryobacterium strains.</title>
        <authorList>
            <person name="Liu Q."/>
            <person name="Xin Y.-H."/>
        </authorList>
    </citation>
    <scope>NUCLEOTIDE SEQUENCE [LARGE SCALE GENOMIC DNA]</scope>
    <source>
        <strain evidence="1 2">TMT1-51</strain>
    </source>
</reference>
<dbReference type="AlphaFoldDB" id="A0A4Y8JRI8"/>